<dbReference type="SUPFAM" id="SSF55781">
    <property type="entry name" value="GAF domain-like"/>
    <property type="match status" value="1"/>
</dbReference>
<dbReference type="OrthoDB" id="211597at2157"/>
<sequence length="139" mass="14773">MSEPDDPDRILREAIEAFDCVAGTLHRADGDRLHLVASEGMPDSVLDPIQTIPFGKGMAGAAAERREPIQLSNLQTDDSGVAEPSARDTGMEGSLVAPVIDADGDLKGAVGVAKPEAYEFSEEEQDELMAMGESFADRL</sequence>
<dbReference type="InterPro" id="IPR003018">
    <property type="entry name" value="GAF"/>
</dbReference>
<dbReference type="Proteomes" id="UP000011566">
    <property type="component" value="Unassembled WGS sequence"/>
</dbReference>
<feature type="domain" description="GAF" evidence="2">
    <location>
        <begin position="8"/>
        <end position="136"/>
    </location>
</feature>
<accession>M0M8B5</accession>
<gene>
    <name evidence="3" type="ORF">C447_03941</name>
</gene>
<dbReference type="Gene3D" id="3.30.450.40">
    <property type="match status" value="1"/>
</dbReference>
<dbReference type="PATRIC" id="fig|1132509.6.peg.916"/>
<dbReference type="InterPro" id="IPR029016">
    <property type="entry name" value="GAF-like_dom_sf"/>
</dbReference>
<organism evidence="3 4">
    <name type="scientific">Halococcus hamelinensis 100A6</name>
    <dbReference type="NCBI Taxonomy" id="1132509"/>
    <lineage>
        <taxon>Archaea</taxon>
        <taxon>Methanobacteriati</taxon>
        <taxon>Methanobacteriota</taxon>
        <taxon>Stenosarchaea group</taxon>
        <taxon>Halobacteria</taxon>
        <taxon>Halobacteriales</taxon>
        <taxon>Halococcaceae</taxon>
        <taxon>Halococcus</taxon>
    </lineage>
</organism>
<evidence type="ECO:0000256" key="1">
    <source>
        <dbReference type="SAM" id="MobiDB-lite"/>
    </source>
</evidence>
<dbReference type="EMBL" id="AOMB01000010">
    <property type="protein sequence ID" value="EMA40640.1"/>
    <property type="molecule type" value="Genomic_DNA"/>
</dbReference>
<protein>
    <submittedName>
        <fullName evidence="3">GAF sensor protein</fullName>
    </submittedName>
</protein>
<dbReference type="RefSeq" id="WP_007691136.1">
    <property type="nucleotide sequence ID" value="NZ_AJRK01000028.1"/>
</dbReference>
<comment type="caution">
    <text evidence="3">The sequence shown here is derived from an EMBL/GenBank/DDBJ whole genome shotgun (WGS) entry which is preliminary data.</text>
</comment>
<dbReference type="Pfam" id="PF13185">
    <property type="entry name" value="GAF_2"/>
    <property type="match status" value="1"/>
</dbReference>
<evidence type="ECO:0000259" key="2">
    <source>
        <dbReference type="Pfam" id="PF13185"/>
    </source>
</evidence>
<evidence type="ECO:0000313" key="4">
    <source>
        <dbReference type="Proteomes" id="UP000011566"/>
    </source>
</evidence>
<dbReference type="eggNOG" id="arCOG02359">
    <property type="taxonomic scope" value="Archaea"/>
</dbReference>
<dbReference type="AlphaFoldDB" id="M0M8B5"/>
<proteinExistence type="predicted"/>
<evidence type="ECO:0000313" key="3">
    <source>
        <dbReference type="EMBL" id="EMA40640.1"/>
    </source>
</evidence>
<feature type="region of interest" description="Disordered" evidence="1">
    <location>
        <begin position="57"/>
        <end position="91"/>
    </location>
</feature>
<name>M0M8B5_9EURY</name>
<keyword evidence="4" id="KW-1185">Reference proteome</keyword>
<reference evidence="3 4" key="1">
    <citation type="journal article" date="2014" name="PLoS Genet.">
        <title>Phylogenetically driven sequencing of extremely halophilic archaea reveals strategies for static and dynamic osmo-response.</title>
        <authorList>
            <person name="Becker E.A."/>
            <person name="Seitzer P.M."/>
            <person name="Tritt A."/>
            <person name="Larsen D."/>
            <person name="Krusor M."/>
            <person name="Yao A.I."/>
            <person name="Wu D."/>
            <person name="Madern D."/>
            <person name="Eisen J.A."/>
            <person name="Darling A.E."/>
            <person name="Facciotti M.T."/>
        </authorList>
    </citation>
    <scope>NUCLEOTIDE SEQUENCE [LARGE SCALE GENOMIC DNA]</scope>
    <source>
        <strain evidence="3 4">100A6</strain>
    </source>
</reference>